<evidence type="ECO:0000256" key="2">
    <source>
        <dbReference type="ARBA" id="ARBA00023034"/>
    </source>
</evidence>
<comment type="subcellular location">
    <subcellularLocation>
        <location evidence="1">Golgi apparatus</location>
    </subcellularLocation>
</comment>
<feature type="compositionally biased region" description="Polar residues" evidence="5">
    <location>
        <begin position="157"/>
        <end position="171"/>
    </location>
</feature>
<feature type="coiled-coil region" evidence="4">
    <location>
        <begin position="783"/>
        <end position="880"/>
    </location>
</feature>
<dbReference type="GO" id="GO:0005783">
    <property type="term" value="C:endoplasmic reticulum"/>
    <property type="evidence" value="ECO:0007669"/>
    <property type="project" value="TreeGrafter"/>
</dbReference>
<evidence type="ECO:0000259" key="6">
    <source>
        <dbReference type="Pfam" id="PF12325"/>
    </source>
</evidence>
<feature type="compositionally biased region" description="Basic and acidic residues" evidence="5">
    <location>
        <begin position="43"/>
        <end position="65"/>
    </location>
</feature>
<feature type="region of interest" description="Disordered" evidence="5">
    <location>
        <begin position="573"/>
        <end position="601"/>
    </location>
</feature>
<dbReference type="Pfam" id="PF12329">
    <property type="entry name" value="TMF_DNA_bd"/>
    <property type="match status" value="1"/>
</dbReference>
<evidence type="ECO:0000256" key="5">
    <source>
        <dbReference type="SAM" id="MobiDB-lite"/>
    </source>
</evidence>
<evidence type="ECO:0000256" key="3">
    <source>
        <dbReference type="ARBA" id="ARBA00023054"/>
    </source>
</evidence>
<feature type="compositionally biased region" description="Basic and acidic residues" evidence="5">
    <location>
        <begin position="205"/>
        <end position="223"/>
    </location>
</feature>
<dbReference type="AlphaFoldDB" id="A0A1E4TAT4"/>
<dbReference type="SUPFAM" id="SSF46579">
    <property type="entry name" value="Prefoldin"/>
    <property type="match status" value="1"/>
</dbReference>
<dbReference type="Proteomes" id="UP000095023">
    <property type="component" value="Unassembled WGS sequence"/>
</dbReference>
<evidence type="ECO:0000256" key="1">
    <source>
        <dbReference type="ARBA" id="ARBA00004555"/>
    </source>
</evidence>
<feature type="domain" description="TATA element modulatory factor 1 TATA binding" evidence="6">
    <location>
        <begin position="768"/>
        <end position="881"/>
    </location>
</feature>
<dbReference type="GO" id="GO:0005794">
    <property type="term" value="C:Golgi apparatus"/>
    <property type="evidence" value="ECO:0007669"/>
    <property type="project" value="UniProtKB-SubCell"/>
</dbReference>
<accession>A0A1E4TAT4</accession>
<protein>
    <recommendedName>
        <fullName evidence="6">TATA element modulatory factor 1 TATA binding domain-containing protein</fullName>
    </recommendedName>
</protein>
<dbReference type="PANTHER" id="PTHR46515">
    <property type="entry name" value="TATA ELEMENT MODULATORY FACTOR TMF1"/>
    <property type="match status" value="1"/>
</dbReference>
<feature type="region of interest" description="Disordered" evidence="5">
    <location>
        <begin position="676"/>
        <end position="740"/>
    </location>
</feature>
<sequence length="885" mass="99564">MSANEDTDTADSVVGTEDNVVSDTSNDISESTQQPEPPVAQPETKEPHVETSEHESTIVRSRPDPHNAPSSDPKSLQWNGFLKIVANVEQKLDRVLQAEETSTRKTMPSPRRSEQRGPRLSMQERLGKVMRTATTSSNTPPRTNIPVGATSARKSIDSTSDANADQNPSDSQSREDPSFNVLKDPKTSQIPDTTEDGEPESNIEAVREPNEKPDQQPRLHESEESTQDTTQVSIAKPAVAQVAESSSEKEEQQPVSVQRETAAIDNEQPDTRLEPSPTPTPTPPIVTKGEGDDDAESLRQKVLYLSNMLTTEVKKLKSEASTMAERKLLEKDERIALLMSEGIELSKKELKLMNTIKSMKSREQENRLLVSTLRSRLEKAENAASEATEKLSKLASSEKTLDEANAIRRENMILKNQNASLSEELKLVKADNEMSVRTVNSHSMTIDAQRTEISTLSARCKDLEKSLVNETDAMKKRSKELENEIKSKTLEANQKIAEMTKEYSELEQKYEDIRSKYEEYALTFGDNTSAPVDAGNLKKQLESLKAQYESSIDSSNAVEASLSMQISELESSLHQSRAQAEELRSRNKSLATSSRESQERIRELETKVSELTGSHSTSEQEVIALKENIKVLQEEQSKMRKAHEKDIERLNELYQNKIDSLNETIKQLEKEKRGLEDTLESLQRSPRMSVSSPRELKRTVSSSNWGPLAEETYFSSNTRLTPGSRTPGEISNPNKDQDMIMSPTIENESFIGGRDDFKEYDSPIGSTGNASHLQLIERMASRVRSVETQLLSYKDRLSRYSKERDSLRSERLELSRKIRTIEEKYEALQEERNDMAKHVAEAKQREQDALVLLGEKAERVQELEQDMEDLKALYKETVTQLLGSS</sequence>
<dbReference type="Gene3D" id="1.10.287.1490">
    <property type="match status" value="1"/>
</dbReference>
<dbReference type="OrthoDB" id="74178at2759"/>
<feature type="compositionally biased region" description="Polar residues" evidence="5">
    <location>
        <begin position="19"/>
        <end position="34"/>
    </location>
</feature>
<feature type="compositionally biased region" description="Polar residues" evidence="5">
    <location>
        <begin position="132"/>
        <end position="142"/>
    </location>
</feature>
<name>A0A1E4TAT4_9ASCO</name>
<feature type="region of interest" description="Disordered" evidence="5">
    <location>
        <begin position="95"/>
        <end position="294"/>
    </location>
</feature>
<dbReference type="Pfam" id="PF12325">
    <property type="entry name" value="TMF_TATA_bd"/>
    <property type="match status" value="1"/>
</dbReference>
<proteinExistence type="predicted"/>
<reference evidence="8" key="1">
    <citation type="submission" date="2016-02" db="EMBL/GenBank/DDBJ databases">
        <title>Comparative genomics of biotechnologically important yeasts.</title>
        <authorList>
            <consortium name="DOE Joint Genome Institute"/>
            <person name="Riley R."/>
            <person name="Haridas S."/>
            <person name="Wolfe K.H."/>
            <person name="Lopes M.R."/>
            <person name="Hittinger C.T."/>
            <person name="Goker M."/>
            <person name="Salamov A."/>
            <person name="Wisecaver J."/>
            <person name="Long T.M."/>
            <person name="Aerts A.L."/>
            <person name="Barry K."/>
            <person name="Choi C."/>
            <person name="Clum A."/>
            <person name="Coughlan A.Y."/>
            <person name="Deshpande S."/>
            <person name="Douglass A.P."/>
            <person name="Hanson S.J."/>
            <person name="Klenk H.-P."/>
            <person name="Labutti K."/>
            <person name="Lapidus A."/>
            <person name="Lindquist E."/>
            <person name="Lipzen A."/>
            <person name="Meier-Kolthoff J.P."/>
            <person name="Ohm R.A."/>
            <person name="Otillar R.P."/>
            <person name="Pangilinan J."/>
            <person name="Peng Y."/>
            <person name="Rokas A."/>
            <person name="Rosa C.A."/>
            <person name="Scheuner C."/>
            <person name="Sibirny A.A."/>
            <person name="Slot J.C."/>
            <person name="Stielow J.B."/>
            <person name="Sun H."/>
            <person name="Kurtzman C.P."/>
            <person name="Blackwell M."/>
            <person name="Jeffries T.W."/>
            <person name="Grigoriev I.V."/>
        </authorList>
    </citation>
    <scope>NUCLEOTIDE SEQUENCE [LARGE SCALE GENOMIC DNA]</scope>
    <source>
        <strain evidence="8">NRRL Y-17796</strain>
    </source>
</reference>
<keyword evidence="3 4" id="KW-0175">Coiled coil</keyword>
<dbReference type="PANTHER" id="PTHR46515:SF1">
    <property type="entry name" value="TATA ELEMENT MODULATORY FACTOR"/>
    <property type="match status" value="1"/>
</dbReference>
<keyword evidence="8" id="KW-1185">Reference proteome</keyword>
<organism evidence="7 8">
    <name type="scientific">Tortispora caseinolytica NRRL Y-17796</name>
    <dbReference type="NCBI Taxonomy" id="767744"/>
    <lineage>
        <taxon>Eukaryota</taxon>
        <taxon>Fungi</taxon>
        <taxon>Dikarya</taxon>
        <taxon>Ascomycota</taxon>
        <taxon>Saccharomycotina</taxon>
        <taxon>Trigonopsidomycetes</taxon>
        <taxon>Trigonopsidales</taxon>
        <taxon>Trigonopsidaceae</taxon>
        <taxon>Tortispora</taxon>
    </lineage>
</organism>
<evidence type="ECO:0000313" key="7">
    <source>
        <dbReference type="EMBL" id="ODV88864.1"/>
    </source>
</evidence>
<feature type="compositionally biased region" description="Polar residues" evidence="5">
    <location>
        <begin position="680"/>
        <end position="692"/>
    </location>
</feature>
<dbReference type="InterPro" id="IPR022092">
    <property type="entry name" value="TMF_DNA-bd"/>
</dbReference>
<feature type="region of interest" description="Disordered" evidence="5">
    <location>
        <begin position="1"/>
        <end position="77"/>
    </location>
</feature>
<dbReference type="InterPro" id="IPR052602">
    <property type="entry name" value="Growth_transcription_reg"/>
</dbReference>
<feature type="compositionally biased region" description="Polar residues" evidence="5">
    <location>
        <begin position="713"/>
        <end position="734"/>
    </location>
</feature>
<dbReference type="InterPro" id="IPR022091">
    <property type="entry name" value="TMF_TATA-bd"/>
</dbReference>
<evidence type="ECO:0000313" key="8">
    <source>
        <dbReference type="Proteomes" id="UP000095023"/>
    </source>
</evidence>
<feature type="compositionally biased region" description="Polar residues" evidence="5">
    <location>
        <begin position="68"/>
        <end position="77"/>
    </location>
</feature>
<evidence type="ECO:0000256" key="4">
    <source>
        <dbReference type="SAM" id="Coils"/>
    </source>
</evidence>
<gene>
    <name evidence="7" type="ORF">CANCADRAFT_57949</name>
</gene>
<dbReference type="EMBL" id="KV453843">
    <property type="protein sequence ID" value="ODV88864.1"/>
    <property type="molecule type" value="Genomic_DNA"/>
</dbReference>
<keyword evidence="2" id="KW-0333">Golgi apparatus</keyword>